<dbReference type="PANTHER" id="PTHR33570:SF9">
    <property type="entry name" value="BLL4600 PROTEIN"/>
    <property type="match status" value="1"/>
</dbReference>
<organism evidence="2 3">
    <name type="scientific">Nocardia aurantia</name>
    <dbReference type="NCBI Taxonomy" id="2585199"/>
    <lineage>
        <taxon>Bacteria</taxon>
        <taxon>Bacillati</taxon>
        <taxon>Actinomycetota</taxon>
        <taxon>Actinomycetes</taxon>
        <taxon>Mycobacteriales</taxon>
        <taxon>Nocardiaceae</taxon>
        <taxon>Nocardia</taxon>
    </lineage>
</organism>
<dbReference type="Pfam" id="PF02627">
    <property type="entry name" value="CMD"/>
    <property type="match status" value="2"/>
</dbReference>
<dbReference type="EMBL" id="WEGI01000014">
    <property type="protein sequence ID" value="MQY30602.1"/>
    <property type="molecule type" value="Genomic_DNA"/>
</dbReference>
<dbReference type="InterPro" id="IPR003779">
    <property type="entry name" value="CMD-like"/>
</dbReference>
<dbReference type="SUPFAM" id="SSF69118">
    <property type="entry name" value="AhpD-like"/>
    <property type="match status" value="1"/>
</dbReference>
<evidence type="ECO:0000259" key="1">
    <source>
        <dbReference type="Pfam" id="PF02627"/>
    </source>
</evidence>
<dbReference type="RefSeq" id="WP_153347849.1">
    <property type="nucleotide sequence ID" value="NZ_WEGI01000014.1"/>
</dbReference>
<feature type="domain" description="Carboxymuconolactone decarboxylase-like" evidence="1">
    <location>
        <begin position="142"/>
        <end position="226"/>
    </location>
</feature>
<dbReference type="Proteomes" id="UP000431401">
    <property type="component" value="Unassembled WGS sequence"/>
</dbReference>
<feature type="domain" description="Carboxymuconolactone decarboxylase-like" evidence="1">
    <location>
        <begin position="22"/>
        <end position="94"/>
    </location>
</feature>
<dbReference type="Gene3D" id="1.20.1290.10">
    <property type="entry name" value="AhpD-like"/>
    <property type="match status" value="1"/>
</dbReference>
<protein>
    <recommendedName>
        <fullName evidence="1">Carboxymuconolactone decarboxylase-like domain-containing protein</fullName>
    </recommendedName>
</protein>
<accession>A0A7K0DZA4</accession>
<gene>
    <name evidence="2" type="ORF">NRB56_62040</name>
</gene>
<reference evidence="2 3" key="1">
    <citation type="submission" date="2019-10" db="EMBL/GenBank/DDBJ databases">
        <title>Nocardia macrotermitis sp. nov. and Nocardia aurantia sp. nov., isolated from the gut of fungus growing-termite Macrotermes natalensis.</title>
        <authorList>
            <person name="Benndorf R."/>
            <person name="Schwitalla J."/>
            <person name="Martin K."/>
            <person name="De Beer W."/>
            <person name="Kaster A.-K."/>
            <person name="Vollmers J."/>
            <person name="Poulsen M."/>
            <person name="Beemelmanns C."/>
        </authorList>
    </citation>
    <scope>NUCLEOTIDE SEQUENCE [LARGE SCALE GENOMIC DNA]</scope>
    <source>
        <strain evidence="2 3">RB56</strain>
    </source>
</reference>
<comment type="caution">
    <text evidence="2">The sequence shown here is derived from an EMBL/GenBank/DDBJ whole genome shotgun (WGS) entry which is preliminary data.</text>
</comment>
<evidence type="ECO:0000313" key="2">
    <source>
        <dbReference type="EMBL" id="MQY30602.1"/>
    </source>
</evidence>
<dbReference type="InterPro" id="IPR052512">
    <property type="entry name" value="4CMD/NDH-1_regulator"/>
</dbReference>
<sequence>MVDWLPTAEVRAVAPVLDRYSQSVLLGEVWKRPDLSSRDRSLVTVSALIARNHLSDLSYHIFWALDNGITPAELSEMVTHLAFYAGWADALASVPTIKKVFDHRGIGREQLPPVEAEPLPQDAAAEARRAEEVERNFGATAPGVVQYTTQLVFGDLWLRPGLAPRDRSVVTVAALLATGHVEQIPFHLERALDAGLTEAEAAEVLTHLAFYVGWPNVFAALPVVKEVLAVRAG</sequence>
<dbReference type="PANTHER" id="PTHR33570">
    <property type="entry name" value="4-CARBOXYMUCONOLACTONE DECARBOXYLASE FAMILY PROTEIN"/>
    <property type="match status" value="1"/>
</dbReference>
<dbReference type="GO" id="GO:0051920">
    <property type="term" value="F:peroxiredoxin activity"/>
    <property type="evidence" value="ECO:0007669"/>
    <property type="project" value="InterPro"/>
</dbReference>
<keyword evidence="3" id="KW-1185">Reference proteome</keyword>
<evidence type="ECO:0000313" key="3">
    <source>
        <dbReference type="Proteomes" id="UP000431401"/>
    </source>
</evidence>
<dbReference type="AlphaFoldDB" id="A0A7K0DZA4"/>
<name>A0A7K0DZA4_9NOCA</name>
<dbReference type="OrthoDB" id="9802489at2"/>
<dbReference type="InterPro" id="IPR029032">
    <property type="entry name" value="AhpD-like"/>
</dbReference>
<proteinExistence type="predicted"/>